<dbReference type="InterPro" id="IPR004358">
    <property type="entry name" value="Sig_transdc_His_kin-like_C"/>
</dbReference>
<keyword evidence="12" id="KW-1185">Reference proteome</keyword>
<dbReference type="Gene3D" id="3.30.450.40">
    <property type="match status" value="1"/>
</dbReference>
<dbReference type="InterPro" id="IPR005467">
    <property type="entry name" value="His_kinase_dom"/>
</dbReference>
<dbReference type="InterPro" id="IPR003594">
    <property type="entry name" value="HATPase_dom"/>
</dbReference>
<dbReference type="SUPFAM" id="SSF55785">
    <property type="entry name" value="PYP-like sensor domain (PAS domain)"/>
    <property type="match status" value="1"/>
</dbReference>
<dbReference type="OrthoDB" id="9784397at2"/>
<feature type="domain" description="PAS" evidence="10">
    <location>
        <begin position="189"/>
        <end position="233"/>
    </location>
</feature>
<evidence type="ECO:0000256" key="6">
    <source>
        <dbReference type="ARBA" id="ARBA00022777"/>
    </source>
</evidence>
<feature type="domain" description="Histidine kinase" evidence="9">
    <location>
        <begin position="323"/>
        <end position="530"/>
    </location>
</feature>
<reference evidence="12" key="1">
    <citation type="submission" date="2016-07" db="EMBL/GenBank/DDBJ databases">
        <authorList>
            <person name="Florea S."/>
            <person name="Webb J.S."/>
            <person name="Jaromczyk J."/>
            <person name="Schardl C.L."/>
        </authorList>
    </citation>
    <scope>NUCLEOTIDE SEQUENCE [LARGE SCALE GENOMIC DNA]</scope>
    <source>
        <strain evidence="12">CY1</strain>
    </source>
</reference>
<gene>
    <name evidence="11" type="ORF">BC351_03655</name>
</gene>
<keyword evidence="7" id="KW-0067">ATP-binding</keyword>
<dbReference type="Pfam" id="PF00512">
    <property type="entry name" value="HisKA"/>
    <property type="match status" value="1"/>
</dbReference>
<dbReference type="GO" id="GO:0000155">
    <property type="term" value="F:phosphorelay sensor kinase activity"/>
    <property type="evidence" value="ECO:0007669"/>
    <property type="project" value="InterPro"/>
</dbReference>
<sequence>MNEWIELSRQRCRQRGLDPTQISQPVFQLSEKELVEERERYHDILSVIQYFGDKTLSMLAGKPHLIIVSNNSGYILDRHGDQAYKSMIAEFGIYDGIKCDEAFMGTNVVTLALEEQMPIQIIGAEHYHLMLENAACYCVPFHFPIYHDLSGTVSIMTSIEHHNHTYLALLSNMVDSIERELSLRLTNHNQNLIQQLVFNNMRNGIIMTDERGIITEFNAYAEKITGRNRESVIHTPVFPFEHFGSYFYQGLKYGKQFENIELSFRYSLDQNHVCLFDLLPITNENGELLGAFAQFRDITDRVILERQFINAEKFSAIGKMAAGLAHEIRNPLTSIIGFFQLLQQSNNPQKFQNYVGLINTELQNMKQLVSDFVVMAKPSTPERKAIPIQEFLQDTIRFMDSQAILKNTSIRANFDEELTVAWIDPAQVKQVLVNLIQNAIDSIEKNGFIQLSTEQDTNRSHFKIIIEDNGVGMTKDELAQIVNPFFTTKENGVGLGLSICYRIVENHKGTMTATSRKGIGTRFEVTLPLS</sequence>
<evidence type="ECO:0000256" key="4">
    <source>
        <dbReference type="ARBA" id="ARBA00022679"/>
    </source>
</evidence>
<dbReference type="Gene3D" id="3.30.450.20">
    <property type="entry name" value="PAS domain"/>
    <property type="match status" value="1"/>
</dbReference>
<evidence type="ECO:0000256" key="2">
    <source>
        <dbReference type="ARBA" id="ARBA00012438"/>
    </source>
</evidence>
<dbReference type="InterPro" id="IPR000014">
    <property type="entry name" value="PAS"/>
</dbReference>
<organism evidence="11 12">
    <name type="scientific">Paenibacillus ferrarius</name>
    <dbReference type="NCBI Taxonomy" id="1469647"/>
    <lineage>
        <taxon>Bacteria</taxon>
        <taxon>Bacillati</taxon>
        <taxon>Bacillota</taxon>
        <taxon>Bacilli</taxon>
        <taxon>Bacillales</taxon>
        <taxon>Paenibacillaceae</taxon>
        <taxon>Paenibacillus</taxon>
    </lineage>
</organism>
<keyword evidence="8" id="KW-0902">Two-component regulatory system</keyword>
<dbReference type="CDD" id="cd00130">
    <property type="entry name" value="PAS"/>
    <property type="match status" value="1"/>
</dbReference>
<evidence type="ECO:0000256" key="8">
    <source>
        <dbReference type="ARBA" id="ARBA00023012"/>
    </source>
</evidence>
<comment type="caution">
    <text evidence="11">The sequence shown here is derived from an EMBL/GenBank/DDBJ whole genome shotgun (WGS) entry which is preliminary data.</text>
</comment>
<dbReference type="PRINTS" id="PR00344">
    <property type="entry name" value="BCTRLSENSOR"/>
</dbReference>
<dbReference type="SMART" id="SM00091">
    <property type="entry name" value="PAS"/>
    <property type="match status" value="1"/>
</dbReference>
<dbReference type="PANTHER" id="PTHR43065">
    <property type="entry name" value="SENSOR HISTIDINE KINASE"/>
    <property type="match status" value="1"/>
</dbReference>
<dbReference type="AlphaFoldDB" id="A0A1V4HL76"/>
<evidence type="ECO:0000313" key="12">
    <source>
        <dbReference type="Proteomes" id="UP000190626"/>
    </source>
</evidence>
<dbReference type="Proteomes" id="UP000190626">
    <property type="component" value="Unassembled WGS sequence"/>
</dbReference>
<dbReference type="SUPFAM" id="SSF55874">
    <property type="entry name" value="ATPase domain of HSP90 chaperone/DNA topoisomerase II/histidine kinase"/>
    <property type="match status" value="1"/>
</dbReference>
<evidence type="ECO:0000313" key="11">
    <source>
        <dbReference type="EMBL" id="OPH57626.1"/>
    </source>
</evidence>
<proteinExistence type="predicted"/>
<comment type="catalytic activity">
    <reaction evidence="1">
        <text>ATP + protein L-histidine = ADP + protein N-phospho-L-histidine.</text>
        <dbReference type="EC" id="2.7.13.3"/>
    </reaction>
</comment>
<evidence type="ECO:0000256" key="3">
    <source>
        <dbReference type="ARBA" id="ARBA00022553"/>
    </source>
</evidence>
<dbReference type="GO" id="GO:0006355">
    <property type="term" value="P:regulation of DNA-templated transcription"/>
    <property type="evidence" value="ECO:0007669"/>
    <property type="project" value="InterPro"/>
</dbReference>
<accession>A0A1V4HL76</accession>
<keyword evidence="4" id="KW-0808">Transferase</keyword>
<evidence type="ECO:0000256" key="7">
    <source>
        <dbReference type="ARBA" id="ARBA00022840"/>
    </source>
</evidence>
<evidence type="ECO:0000259" key="9">
    <source>
        <dbReference type="PROSITE" id="PS50109"/>
    </source>
</evidence>
<dbReference type="CDD" id="cd00082">
    <property type="entry name" value="HisKA"/>
    <property type="match status" value="1"/>
</dbReference>
<keyword evidence="3" id="KW-0597">Phosphoprotein</keyword>
<dbReference type="SMART" id="SM00387">
    <property type="entry name" value="HATPase_c"/>
    <property type="match status" value="1"/>
</dbReference>
<dbReference type="InterPro" id="IPR036097">
    <property type="entry name" value="HisK_dim/P_sf"/>
</dbReference>
<dbReference type="Pfam" id="PF00989">
    <property type="entry name" value="PAS"/>
    <property type="match status" value="1"/>
</dbReference>
<evidence type="ECO:0000256" key="5">
    <source>
        <dbReference type="ARBA" id="ARBA00022741"/>
    </source>
</evidence>
<dbReference type="Gene3D" id="1.10.287.130">
    <property type="match status" value="1"/>
</dbReference>
<dbReference type="InterPro" id="IPR013767">
    <property type="entry name" value="PAS_fold"/>
</dbReference>
<dbReference type="EMBL" id="MBTG01000012">
    <property type="protein sequence ID" value="OPH57626.1"/>
    <property type="molecule type" value="Genomic_DNA"/>
</dbReference>
<keyword evidence="6 11" id="KW-0418">Kinase</keyword>
<dbReference type="InterPro" id="IPR003661">
    <property type="entry name" value="HisK_dim/P_dom"/>
</dbReference>
<keyword evidence="5" id="KW-0547">Nucleotide-binding</keyword>
<protein>
    <recommendedName>
        <fullName evidence="2">histidine kinase</fullName>
        <ecNumber evidence="2">2.7.13.3</ecNumber>
    </recommendedName>
</protein>
<dbReference type="SMART" id="SM00388">
    <property type="entry name" value="HisKA"/>
    <property type="match status" value="1"/>
</dbReference>
<dbReference type="PROSITE" id="PS50112">
    <property type="entry name" value="PAS"/>
    <property type="match status" value="1"/>
</dbReference>
<dbReference type="PANTHER" id="PTHR43065:SF10">
    <property type="entry name" value="PEROXIDE STRESS-ACTIVATED HISTIDINE KINASE MAK3"/>
    <property type="match status" value="1"/>
</dbReference>
<name>A0A1V4HL76_9BACL</name>
<dbReference type="GO" id="GO:0005524">
    <property type="term" value="F:ATP binding"/>
    <property type="evidence" value="ECO:0007669"/>
    <property type="project" value="UniProtKB-KW"/>
</dbReference>
<dbReference type="STRING" id="1469647.BC351_03655"/>
<dbReference type="InterPro" id="IPR029016">
    <property type="entry name" value="GAF-like_dom_sf"/>
</dbReference>
<dbReference type="SUPFAM" id="SSF47384">
    <property type="entry name" value="Homodimeric domain of signal transducing histidine kinase"/>
    <property type="match status" value="1"/>
</dbReference>
<evidence type="ECO:0000259" key="10">
    <source>
        <dbReference type="PROSITE" id="PS50112"/>
    </source>
</evidence>
<dbReference type="EC" id="2.7.13.3" evidence="2"/>
<dbReference type="InterPro" id="IPR035965">
    <property type="entry name" value="PAS-like_dom_sf"/>
</dbReference>
<evidence type="ECO:0000256" key="1">
    <source>
        <dbReference type="ARBA" id="ARBA00000085"/>
    </source>
</evidence>
<dbReference type="Gene3D" id="3.30.565.10">
    <property type="entry name" value="Histidine kinase-like ATPase, C-terminal domain"/>
    <property type="match status" value="1"/>
</dbReference>
<dbReference type="Pfam" id="PF02518">
    <property type="entry name" value="HATPase_c"/>
    <property type="match status" value="1"/>
</dbReference>
<dbReference type="NCBIfam" id="TIGR00229">
    <property type="entry name" value="sensory_box"/>
    <property type="match status" value="1"/>
</dbReference>
<dbReference type="RefSeq" id="WP_079413019.1">
    <property type="nucleotide sequence ID" value="NZ_MBTG01000012.1"/>
</dbReference>
<dbReference type="PROSITE" id="PS50109">
    <property type="entry name" value="HIS_KIN"/>
    <property type="match status" value="1"/>
</dbReference>
<dbReference type="InterPro" id="IPR036890">
    <property type="entry name" value="HATPase_C_sf"/>
</dbReference>